<feature type="domain" description="EAL" evidence="5">
    <location>
        <begin position="811"/>
        <end position="1065"/>
    </location>
</feature>
<dbReference type="CDD" id="cd01948">
    <property type="entry name" value="EAL"/>
    <property type="match status" value="1"/>
</dbReference>
<evidence type="ECO:0000313" key="8">
    <source>
        <dbReference type="Proteomes" id="UP000019812"/>
    </source>
</evidence>
<feature type="transmembrane region" description="Helical" evidence="2">
    <location>
        <begin position="292"/>
        <end position="310"/>
    </location>
</feature>
<dbReference type="Gene3D" id="3.30.70.270">
    <property type="match status" value="1"/>
</dbReference>
<feature type="domain" description="PAC" evidence="4">
    <location>
        <begin position="442"/>
        <end position="494"/>
    </location>
</feature>
<keyword evidence="7" id="KW-0378">Hydrolase</keyword>
<dbReference type="InterPro" id="IPR000700">
    <property type="entry name" value="PAS-assoc_C"/>
</dbReference>
<dbReference type="PANTHER" id="PTHR44757">
    <property type="entry name" value="DIGUANYLATE CYCLASE DGCP"/>
    <property type="match status" value="1"/>
</dbReference>
<feature type="transmembrane region" description="Helical" evidence="2">
    <location>
        <begin position="267"/>
        <end position="285"/>
    </location>
</feature>
<feature type="domain" description="PAC" evidence="4">
    <location>
        <begin position="571"/>
        <end position="624"/>
    </location>
</feature>
<keyword evidence="2" id="KW-0472">Membrane</keyword>
<keyword evidence="2" id="KW-0812">Transmembrane</keyword>
<dbReference type="Pfam" id="PF13426">
    <property type="entry name" value="PAS_9"/>
    <property type="match status" value="1"/>
</dbReference>
<reference evidence="7 8" key="1">
    <citation type="submission" date="2014-07" db="EMBL/GenBank/DDBJ databases">
        <title>Expanding our view of genomic diversity in Candidatus Accumulibacter clades.</title>
        <authorList>
            <person name="Skennerton C.T."/>
            <person name="Barr J.J."/>
            <person name="Slater F.R."/>
            <person name="Bond P.L."/>
            <person name="Tyson G.W."/>
        </authorList>
    </citation>
    <scope>NUCLEOTIDE SEQUENCE [LARGE SCALE GENOMIC DNA]</scope>
    <source>
        <strain evidence="8">SK-01</strain>
    </source>
</reference>
<dbReference type="InterPro" id="IPR013655">
    <property type="entry name" value="PAS_fold_3"/>
</dbReference>
<dbReference type="EC" id="3.1.4.52" evidence="7"/>
<sequence>MIALLQRSLKTRVTLFTLSIFVISLWALAFYTSQVLREDMERLLGEQQYSIVSVLAAAINQELGDRLSALEKVVERLTPAMLGDAATMQRFLEDRPVLQTLFNGGVITYRTDGTAIADSLPAAGRIGVNYLDIDAVATALQKGRSTISRPVMGKKLRAPVFGITVPIRGHQGKVIGAMAGVVNLGMPGFLDKITESTYGKTGGYLMVAREYRLVITATDKSRIMETLPPPGVNWLVDRFIQGYEGSGVVVNPQGVEVLSSAKGIPAAGWYLAAFLPTAEAFAPILDMQKRMLLSTFLLTLLAGSLTWWMLRRQLAPMLATARTLAAQSAAALPLKALPITRQDEVGDLIGGFNRQLLTLGQREDALKESEERFRNLYEKAPLAYQSLDAAGNILQVNNAWLKLFGFTHDEVIGRFIGDFLDERSLKTLGREFSQFLSRGRVDGPVFDIRRKDGSSRLVEVNGRIGYDSEGNFCQTHCILTDITDRTRAEAALLESEERWKFALEGAGEGVWDWNIQTGDAVYSRRWKEMLGFAEGEIGNNSSEWSSRVHPEDMPKVMAAIQAHIDGKTPSAAIEFRMMCKDGSWLWTLGRGMVVSRDASGKPLRLVGTNADISERKASADKIERLAFYDPLTDLPNRRLLRDRLEQALASSTRRNRHGALMLLDMDDFKTLNDTLGHDVGDQFLVEVARRLQASVREGDTVARHGGDEFVVILEDLSEDALAATQAESVAEKILHVVSQPYLLDLTLREGLKNTCSYHCTSSIGITLFRGHSLSADELMKHADTAMYQAKAGGRNSLRFFDPEMQAIVAARATLDSDLREAVREGQFCLYYQPQVDSAGNRTGAEALVRWQHPRRGLVSPGEFIPQAEATGLIIPIGHWVLETACAQLVSWETVPEISHLTVAVNVSARQFRHVDFVGQVLAIIDSTGVNPQKLKLELTESLLLDDVEDIISKMTVLKAKGIGFSLDDFGTGYSSLSYLKRLPLDQLKIDQSFVRDVLTDPNDAAIARTIVALAQSMGLAVIAEGVETEAQREFLAANGCSAYQGYLYGRPMPLGEFSQQTGATAREV</sequence>
<dbReference type="NCBIfam" id="TIGR00254">
    <property type="entry name" value="GGDEF"/>
    <property type="match status" value="1"/>
</dbReference>
<dbReference type="InterPro" id="IPR029787">
    <property type="entry name" value="Nucleotide_cyclase"/>
</dbReference>
<dbReference type="SMART" id="SM00091">
    <property type="entry name" value="PAS"/>
    <property type="match status" value="2"/>
</dbReference>
<comment type="catalytic activity">
    <reaction evidence="1">
        <text>3',3'-c-di-GMP + H2O = 5'-phosphoguanylyl(3'-&gt;5')guanosine + H(+)</text>
        <dbReference type="Rhea" id="RHEA:24902"/>
        <dbReference type="ChEBI" id="CHEBI:15377"/>
        <dbReference type="ChEBI" id="CHEBI:15378"/>
        <dbReference type="ChEBI" id="CHEBI:58754"/>
        <dbReference type="ChEBI" id="CHEBI:58805"/>
        <dbReference type="EC" id="3.1.4.52"/>
    </reaction>
    <physiologicalReaction direction="left-to-right" evidence="1">
        <dbReference type="Rhea" id="RHEA:24903"/>
    </physiologicalReaction>
</comment>
<dbReference type="CDD" id="cd18773">
    <property type="entry name" value="PDC1_HK_sensor"/>
    <property type="match status" value="1"/>
</dbReference>
<dbReference type="RefSeq" id="WP_273703847.1">
    <property type="nucleotide sequence ID" value="NZ_JDSS02000037.1"/>
</dbReference>
<dbReference type="InterPro" id="IPR001633">
    <property type="entry name" value="EAL_dom"/>
</dbReference>
<evidence type="ECO:0000313" key="7">
    <source>
        <dbReference type="EMBL" id="KFB66775.1"/>
    </source>
</evidence>
<dbReference type="SMART" id="SM00052">
    <property type="entry name" value="EAL"/>
    <property type="match status" value="1"/>
</dbReference>
<dbReference type="CDD" id="cd18774">
    <property type="entry name" value="PDC2_HK_sensor"/>
    <property type="match status" value="1"/>
</dbReference>
<proteinExistence type="predicted"/>
<feature type="transmembrane region" description="Helical" evidence="2">
    <location>
        <begin position="12"/>
        <end position="31"/>
    </location>
</feature>
<feature type="domain" description="PAS" evidence="3">
    <location>
        <begin position="495"/>
        <end position="567"/>
    </location>
</feature>
<dbReference type="InterPro" id="IPR035965">
    <property type="entry name" value="PAS-like_dom_sf"/>
</dbReference>
<dbReference type="InterPro" id="IPR000014">
    <property type="entry name" value="PAS"/>
</dbReference>
<dbReference type="STRING" id="1457154.CAPSK01_003713"/>
<dbReference type="FunFam" id="3.20.20.450:FF:000001">
    <property type="entry name" value="Cyclic di-GMP phosphodiesterase yahA"/>
    <property type="match status" value="1"/>
</dbReference>
<dbReference type="CDD" id="cd00130">
    <property type="entry name" value="PAS"/>
    <property type="match status" value="2"/>
</dbReference>
<dbReference type="FunFam" id="3.30.70.270:FF:000001">
    <property type="entry name" value="Diguanylate cyclase domain protein"/>
    <property type="match status" value="1"/>
</dbReference>
<keyword evidence="2" id="KW-1133">Transmembrane helix</keyword>
<dbReference type="SUPFAM" id="SSF55073">
    <property type="entry name" value="Nucleotide cyclase"/>
    <property type="match status" value="1"/>
</dbReference>
<dbReference type="PROSITE" id="PS50887">
    <property type="entry name" value="GGDEF"/>
    <property type="match status" value="1"/>
</dbReference>
<dbReference type="Pfam" id="PF00990">
    <property type="entry name" value="GGDEF"/>
    <property type="match status" value="1"/>
</dbReference>
<dbReference type="Pfam" id="PF08447">
    <property type="entry name" value="PAS_3"/>
    <property type="match status" value="1"/>
</dbReference>
<dbReference type="Pfam" id="PF00563">
    <property type="entry name" value="EAL"/>
    <property type="match status" value="1"/>
</dbReference>
<dbReference type="Gene3D" id="3.20.20.450">
    <property type="entry name" value="EAL domain"/>
    <property type="match status" value="1"/>
</dbReference>
<dbReference type="InterPro" id="IPR000160">
    <property type="entry name" value="GGDEF_dom"/>
</dbReference>
<dbReference type="PROSITE" id="PS50113">
    <property type="entry name" value="PAC"/>
    <property type="match status" value="2"/>
</dbReference>
<evidence type="ECO:0000259" key="6">
    <source>
        <dbReference type="PROSITE" id="PS50887"/>
    </source>
</evidence>
<organism evidence="7 8">
    <name type="scientific">Candidatus Accumulibacter vicinus</name>
    <dbReference type="NCBI Taxonomy" id="2954382"/>
    <lineage>
        <taxon>Bacteria</taxon>
        <taxon>Pseudomonadati</taxon>
        <taxon>Pseudomonadota</taxon>
        <taxon>Betaproteobacteria</taxon>
        <taxon>Candidatus Accumulibacter</taxon>
    </lineage>
</organism>
<dbReference type="AlphaFoldDB" id="A0A084XWD1"/>
<evidence type="ECO:0000259" key="4">
    <source>
        <dbReference type="PROSITE" id="PS50113"/>
    </source>
</evidence>
<accession>A0A084XWD1</accession>
<dbReference type="Gene3D" id="6.10.340.10">
    <property type="match status" value="1"/>
</dbReference>
<comment type="caution">
    <text evidence="7">The sequence shown here is derived from an EMBL/GenBank/DDBJ whole genome shotgun (WGS) entry which is preliminary data.</text>
</comment>
<dbReference type="PROSITE" id="PS50112">
    <property type="entry name" value="PAS"/>
    <property type="match status" value="2"/>
</dbReference>
<evidence type="ECO:0000256" key="2">
    <source>
        <dbReference type="SAM" id="Phobius"/>
    </source>
</evidence>
<dbReference type="PROSITE" id="PS50883">
    <property type="entry name" value="EAL"/>
    <property type="match status" value="1"/>
</dbReference>
<dbReference type="InterPro" id="IPR035919">
    <property type="entry name" value="EAL_sf"/>
</dbReference>
<evidence type="ECO:0000259" key="3">
    <source>
        <dbReference type="PROSITE" id="PS50112"/>
    </source>
</evidence>
<dbReference type="GO" id="GO:0071111">
    <property type="term" value="F:cyclic-guanylate-specific phosphodiesterase activity"/>
    <property type="evidence" value="ECO:0007669"/>
    <property type="project" value="UniProtKB-EC"/>
</dbReference>
<gene>
    <name evidence="7" type="primary">gmr_11</name>
    <name evidence="7" type="ORF">CAPSK01_003713</name>
</gene>
<feature type="domain" description="PAS" evidence="3">
    <location>
        <begin position="369"/>
        <end position="439"/>
    </location>
</feature>
<evidence type="ECO:0000259" key="5">
    <source>
        <dbReference type="PROSITE" id="PS50883"/>
    </source>
</evidence>
<dbReference type="InterPro" id="IPR052155">
    <property type="entry name" value="Biofilm_reg_signaling"/>
</dbReference>
<protein>
    <submittedName>
        <fullName evidence="7">Cyclic di-GMP phosphodiesterase Gmr</fullName>
        <ecNumber evidence="7">3.1.4.52</ecNumber>
    </submittedName>
</protein>
<dbReference type="GO" id="GO:0071732">
    <property type="term" value="P:cellular response to nitric oxide"/>
    <property type="evidence" value="ECO:0007669"/>
    <property type="project" value="UniProtKB-ARBA"/>
</dbReference>
<dbReference type="InterPro" id="IPR043128">
    <property type="entry name" value="Rev_trsase/Diguanyl_cyclase"/>
</dbReference>
<dbReference type="EMBL" id="JDSS02000037">
    <property type="protein sequence ID" value="KFB66775.1"/>
    <property type="molecule type" value="Genomic_DNA"/>
</dbReference>
<feature type="domain" description="GGDEF" evidence="6">
    <location>
        <begin position="656"/>
        <end position="802"/>
    </location>
</feature>
<dbReference type="Gene3D" id="3.30.450.20">
    <property type="entry name" value="PAS domain"/>
    <property type="match status" value="3"/>
</dbReference>
<name>A0A084XWD1_9PROT</name>
<dbReference type="Proteomes" id="UP000019812">
    <property type="component" value="Unassembled WGS sequence"/>
</dbReference>
<dbReference type="SUPFAM" id="SSF55785">
    <property type="entry name" value="PYP-like sensor domain (PAS domain)"/>
    <property type="match status" value="2"/>
</dbReference>
<dbReference type="InterPro" id="IPR001610">
    <property type="entry name" value="PAC"/>
</dbReference>
<dbReference type="SUPFAM" id="SSF141868">
    <property type="entry name" value="EAL domain-like"/>
    <property type="match status" value="1"/>
</dbReference>
<dbReference type="CDD" id="cd01949">
    <property type="entry name" value="GGDEF"/>
    <property type="match status" value="1"/>
</dbReference>
<dbReference type="PANTHER" id="PTHR44757:SF2">
    <property type="entry name" value="BIOFILM ARCHITECTURE MAINTENANCE PROTEIN MBAA"/>
    <property type="match status" value="1"/>
</dbReference>
<evidence type="ECO:0000256" key="1">
    <source>
        <dbReference type="ARBA" id="ARBA00051114"/>
    </source>
</evidence>
<dbReference type="SMART" id="SM00267">
    <property type="entry name" value="GGDEF"/>
    <property type="match status" value="1"/>
</dbReference>
<dbReference type="NCBIfam" id="TIGR00229">
    <property type="entry name" value="sensory_box"/>
    <property type="match status" value="2"/>
</dbReference>
<dbReference type="SMART" id="SM00086">
    <property type="entry name" value="PAC"/>
    <property type="match status" value="2"/>
</dbReference>